<evidence type="ECO:0000256" key="1">
    <source>
        <dbReference type="SAM" id="MobiDB-lite"/>
    </source>
</evidence>
<dbReference type="EMBL" id="HBUF01135666">
    <property type="protein sequence ID" value="CAG6645189.1"/>
    <property type="molecule type" value="Transcribed_RNA"/>
</dbReference>
<proteinExistence type="predicted"/>
<feature type="compositionally biased region" description="Acidic residues" evidence="1">
    <location>
        <begin position="16"/>
        <end position="38"/>
    </location>
</feature>
<feature type="region of interest" description="Disordered" evidence="1">
    <location>
        <begin position="1"/>
        <end position="65"/>
    </location>
</feature>
<accession>A0A8D8R688</accession>
<reference evidence="2" key="1">
    <citation type="submission" date="2021-05" db="EMBL/GenBank/DDBJ databases">
        <authorList>
            <person name="Alioto T."/>
            <person name="Alioto T."/>
            <person name="Gomez Garrido J."/>
        </authorList>
    </citation>
    <scope>NUCLEOTIDE SEQUENCE</scope>
</reference>
<dbReference type="EMBL" id="HBUF01627561">
    <property type="protein sequence ID" value="CAG6782457.1"/>
    <property type="molecule type" value="Transcribed_RNA"/>
</dbReference>
<organism evidence="2">
    <name type="scientific">Cacopsylla melanoneura</name>
    <dbReference type="NCBI Taxonomy" id="428564"/>
    <lineage>
        <taxon>Eukaryota</taxon>
        <taxon>Metazoa</taxon>
        <taxon>Ecdysozoa</taxon>
        <taxon>Arthropoda</taxon>
        <taxon>Hexapoda</taxon>
        <taxon>Insecta</taxon>
        <taxon>Pterygota</taxon>
        <taxon>Neoptera</taxon>
        <taxon>Paraneoptera</taxon>
        <taxon>Hemiptera</taxon>
        <taxon>Sternorrhyncha</taxon>
        <taxon>Psylloidea</taxon>
        <taxon>Psyllidae</taxon>
        <taxon>Psyllinae</taxon>
        <taxon>Cacopsylla</taxon>
    </lineage>
</organism>
<sequence>MKAKKQNHFSSQQKESEEEEEEEDSEEQEDGDDEGEKDENEKENVKYTGPGQQSDVPTYNYETQNLQDVSHHYNIPSFENHEAPPHSPQQYHQNFNPNPNQLRTGFDFSPIQAPFKPSQRDFSEIGFQDLNAAPKLQPIQYNPVNVHPSGYFPKPPQGKTASYQSIQYNTPNYNTPNEHTHRVIHTNQNNIPASPLQNLQPYQINMDLLKTLPHYEDNYYPAQNGNYKFSQPQVQTPLVGKVLSPPAHSFPSTSHLLIPPQEKLPNYNENQNTHSSHVQFNLPPPGTPISHNHHHEGEFERYD</sequence>
<dbReference type="AlphaFoldDB" id="A0A8D8R688"/>
<feature type="region of interest" description="Disordered" evidence="1">
    <location>
        <begin position="249"/>
        <end position="303"/>
    </location>
</feature>
<name>A0A8D8R688_9HEMI</name>
<evidence type="ECO:0000313" key="2">
    <source>
        <dbReference type="EMBL" id="CAG6645189.1"/>
    </source>
</evidence>
<feature type="compositionally biased region" description="Polar residues" evidence="1">
    <location>
        <begin position="50"/>
        <end position="65"/>
    </location>
</feature>
<protein>
    <submittedName>
        <fullName evidence="2">Uncharacterized protein</fullName>
    </submittedName>
</protein>
<dbReference type="EMBL" id="HBUF01369499">
    <property type="protein sequence ID" value="CAG6725420.1"/>
    <property type="molecule type" value="Transcribed_RNA"/>
</dbReference>
<feature type="compositionally biased region" description="Polar residues" evidence="1">
    <location>
        <begin position="267"/>
        <end position="279"/>
    </location>
</feature>
<dbReference type="EMBL" id="HBUF01275588">
    <property type="protein sequence ID" value="CAG6686318.1"/>
    <property type="molecule type" value="Transcribed_RNA"/>
</dbReference>